<evidence type="ECO:0000256" key="1">
    <source>
        <dbReference type="ARBA" id="ARBA00004141"/>
    </source>
</evidence>
<name>A0A6I8P8B6_ORNAN</name>
<dbReference type="GeneTree" id="ENSGT00850000132319"/>
<reference evidence="7" key="2">
    <citation type="submission" date="2025-08" db="UniProtKB">
        <authorList>
            <consortium name="Ensembl"/>
        </authorList>
    </citation>
    <scope>IDENTIFICATION</scope>
    <source>
        <strain evidence="7">Glennie</strain>
    </source>
</reference>
<evidence type="ECO:0000256" key="2">
    <source>
        <dbReference type="ARBA" id="ARBA00005787"/>
    </source>
</evidence>
<proteinExistence type="inferred from homology"/>
<dbReference type="GO" id="GO:0007605">
    <property type="term" value="P:sensory perception of sound"/>
    <property type="evidence" value="ECO:0007669"/>
    <property type="project" value="UniProtKB-ARBA"/>
</dbReference>
<comment type="similarity">
    <text evidence="2">Belongs to the clarin family.</text>
</comment>
<dbReference type="GeneID" id="103168785"/>
<evidence type="ECO:0000313" key="7">
    <source>
        <dbReference type="Ensembl" id="ENSOANP00000050457.1"/>
    </source>
</evidence>
<reference evidence="7 8" key="1">
    <citation type="journal article" date="2008" name="Nature">
        <title>Genome analysis of the platypus reveals unique signatures of evolution.</title>
        <authorList>
            <person name="Warren W.C."/>
            <person name="Hillier L.W."/>
            <person name="Marshall Graves J.A."/>
            <person name="Birney E."/>
            <person name="Ponting C.P."/>
            <person name="Grutzner F."/>
            <person name="Belov K."/>
            <person name="Miller W."/>
            <person name="Clarke L."/>
            <person name="Chinwalla A.T."/>
            <person name="Yang S.P."/>
            <person name="Heger A."/>
            <person name="Locke D.P."/>
            <person name="Miethke P."/>
            <person name="Waters P.D."/>
            <person name="Veyrunes F."/>
            <person name="Fulton L."/>
            <person name="Fulton B."/>
            <person name="Graves T."/>
            <person name="Wallis J."/>
            <person name="Puente X.S."/>
            <person name="Lopez-Otin C."/>
            <person name="Ordonez G.R."/>
            <person name="Eichler E.E."/>
            <person name="Chen L."/>
            <person name="Cheng Z."/>
            <person name="Deakin J.E."/>
            <person name="Alsop A."/>
            <person name="Thompson K."/>
            <person name="Kirby P."/>
            <person name="Papenfuss A.T."/>
            <person name="Wakefield M.J."/>
            <person name="Olender T."/>
            <person name="Lancet D."/>
            <person name="Huttley G.A."/>
            <person name="Smit A.F."/>
            <person name="Pask A."/>
            <person name="Temple-Smith P."/>
            <person name="Batzer M.A."/>
            <person name="Walker J.A."/>
            <person name="Konkel M.K."/>
            <person name="Harris R.S."/>
            <person name="Whittington C.M."/>
            <person name="Wong E.S."/>
            <person name="Gemmell N.J."/>
            <person name="Buschiazzo E."/>
            <person name="Vargas Jentzsch I.M."/>
            <person name="Merkel A."/>
            <person name="Schmitz J."/>
            <person name="Zemann A."/>
            <person name="Churakov G."/>
            <person name="Kriegs J.O."/>
            <person name="Brosius J."/>
            <person name="Murchison E.P."/>
            <person name="Sachidanandam R."/>
            <person name="Smith C."/>
            <person name="Hannon G.J."/>
            <person name="Tsend-Ayush E."/>
            <person name="McMillan D."/>
            <person name="Attenborough R."/>
            <person name="Rens W."/>
            <person name="Ferguson-Smith M."/>
            <person name="Lefevre C.M."/>
            <person name="Sharp J.A."/>
            <person name="Nicholas K.R."/>
            <person name="Ray D.A."/>
            <person name="Kube M."/>
            <person name="Reinhardt R."/>
            <person name="Pringle T.H."/>
            <person name="Taylor J."/>
            <person name="Jones R.C."/>
            <person name="Nixon B."/>
            <person name="Dacheux J.L."/>
            <person name="Niwa H."/>
            <person name="Sekita Y."/>
            <person name="Huang X."/>
            <person name="Stark A."/>
            <person name="Kheradpour P."/>
            <person name="Kellis M."/>
            <person name="Flicek P."/>
            <person name="Chen Y."/>
            <person name="Webber C."/>
            <person name="Hardison R."/>
            <person name="Nelson J."/>
            <person name="Hallsworth-Pepin K."/>
            <person name="Delehaunty K."/>
            <person name="Markovic C."/>
            <person name="Minx P."/>
            <person name="Feng Y."/>
            <person name="Kremitzki C."/>
            <person name="Mitreva M."/>
            <person name="Glasscock J."/>
            <person name="Wylie T."/>
            <person name="Wohldmann P."/>
            <person name="Thiru P."/>
            <person name="Nhan M.N."/>
            <person name="Pohl C.S."/>
            <person name="Smith S.M."/>
            <person name="Hou S."/>
            <person name="Nefedov M."/>
            <person name="de Jong P.J."/>
            <person name="Renfree M.B."/>
            <person name="Mardis E.R."/>
            <person name="Wilson R.K."/>
        </authorList>
    </citation>
    <scope>NUCLEOTIDE SEQUENCE [LARGE SCALE GENOMIC DNA]</scope>
    <source>
        <strain evidence="7 8">Glennie</strain>
    </source>
</reference>
<dbReference type="RefSeq" id="XP_028914901.1">
    <property type="nucleotide sequence ID" value="XM_029059068.2"/>
</dbReference>
<dbReference type="PANTHER" id="PTHR31548">
    <property type="entry name" value="CLARIN"/>
    <property type="match status" value="1"/>
</dbReference>
<dbReference type="CTD" id="119467"/>
<dbReference type="Bgee" id="ENSOANG00000042939">
    <property type="expression patterns" value="Expressed in adult mammalian kidney and 2 other cell types or tissues"/>
</dbReference>
<evidence type="ECO:0000256" key="6">
    <source>
        <dbReference type="SAM" id="Phobius"/>
    </source>
</evidence>
<keyword evidence="3 6" id="KW-0812">Transmembrane</keyword>
<keyword evidence="4 6" id="KW-1133">Transmembrane helix</keyword>
<evidence type="ECO:0000256" key="5">
    <source>
        <dbReference type="ARBA" id="ARBA00023136"/>
    </source>
</evidence>
<dbReference type="AlphaFoldDB" id="A0A6I8P8B6"/>
<dbReference type="Ensembl" id="ENSOANT00000066200.1">
    <property type="protein sequence ID" value="ENSOANP00000050457.1"/>
    <property type="gene ID" value="ENSOANG00000042939.1"/>
</dbReference>
<dbReference type="KEGG" id="oaa:103168785"/>
<dbReference type="OrthoDB" id="9450082at2759"/>
<dbReference type="GO" id="GO:0016020">
    <property type="term" value="C:membrane"/>
    <property type="evidence" value="ECO:0007669"/>
    <property type="project" value="UniProtKB-SubCell"/>
</dbReference>
<evidence type="ECO:0000313" key="8">
    <source>
        <dbReference type="Proteomes" id="UP000002279"/>
    </source>
</evidence>
<feature type="transmembrane region" description="Helical" evidence="6">
    <location>
        <begin position="134"/>
        <end position="153"/>
    </location>
</feature>
<evidence type="ECO:0000256" key="4">
    <source>
        <dbReference type="ARBA" id="ARBA00022989"/>
    </source>
</evidence>
<feature type="transmembrane region" description="Helical" evidence="6">
    <location>
        <begin position="89"/>
        <end position="113"/>
    </location>
</feature>
<reference evidence="7" key="3">
    <citation type="submission" date="2025-09" db="UniProtKB">
        <authorList>
            <consortium name="Ensembl"/>
        </authorList>
    </citation>
    <scope>IDENTIFICATION</scope>
    <source>
        <strain evidence="7">Glennie</strain>
    </source>
</reference>
<comment type="subcellular location">
    <subcellularLocation>
        <location evidence="1">Membrane</location>
        <topology evidence="1">Multi-pass membrane protein</topology>
    </subcellularLocation>
</comment>
<dbReference type="Gene3D" id="1.20.140.150">
    <property type="match status" value="1"/>
</dbReference>
<dbReference type="InParanoid" id="A0A6I8P8B6"/>
<keyword evidence="5 6" id="KW-0472">Membrane</keyword>
<protein>
    <submittedName>
        <fullName evidence="7">Clarin 3</fullName>
    </submittedName>
</protein>
<dbReference type="FunCoup" id="A0A6I8P8B6">
    <property type="interactions" value="13"/>
</dbReference>
<accession>A0A6I8P8B6</accession>
<dbReference type="Proteomes" id="UP000002279">
    <property type="component" value="Chromosome 3"/>
</dbReference>
<dbReference type="InterPro" id="IPR026748">
    <property type="entry name" value="Clarin"/>
</dbReference>
<feature type="transmembrane region" description="Helical" evidence="6">
    <location>
        <begin position="179"/>
        <end position="201"/>
    </location>
</feature>
<dbReference type="PANTHER" id="PTHR31548:SF3">
    <property type="entry name" value="CLARIN-3"/>
    <property type="match status" value="1"/>
</dbReference>
<evidence type="ECO:0000256" key="3">
    <source>
        <dbReference type="ARBA" id="ARBA00022692"/>
    </source>
</evidence>
<organism evidence="7 8">
    <name type="scientific">Ornithorhynchus anatinus</name>
    <name type="common">Duckbill platypus</name>
    <dbReference type="NCBI Taxonomy" id="9258"/>
    <lineage>
        <taxon>Eukaryota</taxon>
        <taxon>Metazoa</taxon>
        <taxon>Chordata</taxon>
        <taxon>Craniata</taxon>
        <taxon>Vertebrata</taxon>
        <taxon>Euteleostomi</taxon>
        <taxon>Mammalia</taxon>
        <taxon>Monotremata</taxon>
        <taxon>Ornithorhynchidae</taxon>
        <taxon>Ornithorhynchus</taxon>
    </lineage>
</organism>
<keyword evidence="8" id="KW-1185">Reference proteome</keyword>
<sequence>MPSVEKKLLFLSAFLTSLAALVVVCSVLGTQAWVTSRIAMSNSNSSSTIVLTYGLLRGVSSQEEFSGLGLPTQYFEVISQLKGSDLHTIHSLVILFLVLAMLCSLLSAGLNLYNTISNPAQTFLGPSGVYASNAFNVFFIILSMILFAVNMQINNLSVALVKKIYQHWSYREATHRYGYSYWLMLLVLLLDGATTGIIVAFQHMRYKKRQQQKRPMEYAPKDGMLF</sequence>
<dbReference type="Pfam" id="PF25807">
    <property type="entry name" value="Clarin-2"/>
    <property type="match status" value="1"/>
</dbReference>
<gene>
    <name evidence="7" type="primary">CLRN3</name>
</gene>
<dbReference type="OMA" id="IIIVFYQ"/>